<proteinExistence type="predicted"/>
<keyword evidence="4" id="KW-1185">Reference proteome</keyword>
<feature type="transmembrane region" description="Helical" evidence="2">
    <location>
        <begin position="632"/>
        <end position="650"/>
    </location>
</feature>
<dbReference type="STRING" id="252740.A0A423W1Q9"/>
<name>A0A423W1Q9_CYTCH</name>
<keyword evidence="2" id="KW-0812">Transmembrane</keyword>
<feature type="compositionally biased region" description="Basic and acidic residues" evidence="1">
    <location>
        <begin position="84"/>
        <end position="95"/>
    </location>
</feature>
<gene>
    <name evidence="3" type="ORF">VSDG_04822</name>
</gene>
<feature type="compositionally biased region" description="Polar residues" evidence="1">
    <location>
        <begin position="42"/>
        <end position="57"/>
    </location>
</feature>
<protein>
    <submittedName>
        <fullName evidence="3">Uncharacterized protein</fullName>
    </submittedName>
</protein>
<feature type="compositionally biased region" description="Basic residues" evidence="1">
    <location>
        <begin position="58"/>
        <end position="71"/>
    </location>
</feature>
<organism evidence="3 4">
    <name type="scientific">Cytospora chrysosperma</name>
    <name type="common">Cytospora canker fungus</name>
    <name type="synonym">Sphaeria chrysosperma</name>
    <dbReference type="NCBI Taxonomy" id="252740"/>
    <lineage>
        <taxon>Eukaryota</taxon>
        <taxon>Fungi</taxon>
        <taxon>Dikarya</taxon>
        <taxon>Ascomycota</taxon>
        <taxon>Pezizomycotina</taxon>
        <taxon>Sordariomycetes</taxon>
        <taxon>Sordariomycetidae</taxon>
        <taxon>Diaporthales</taxon>
        <taxon>Cytosporaceae</taxon>
        <taxon>Cytospora</taxon>
    </lineage>
</organism>
<dbReference type="EMBL" id="LJZO01000017">
    <property type="protein sequence ID" value="ROV97289.1"/>
    <property type="molecule type" value="Genomic_DNA"/>
</dbReference>
<sequence>MVCEKDMLTVENVTSSHSGSMNSSTPQAESRDEHQDPVPLRPNNSMLSRRPTFTTVTRKQKTRFSRHWRRFRGADSGKPSTPTKRQEDGAPVDRDAASIEYNLKGVLDQISPERKHVPSTSDPSKVVEMPQFDDLRAYLPAQAKSTANKLWEKEATRLIEAVRSPDHIPALPNEGYSGEGNKEGYQDLARLAEMIHSALSLCLLDNECINVESCKPLANRDRLKKLIQQAQVSQTNSEWEGGAGGEGESGDRAAKKKDAVFSLIDYISAVLARLLSQMATGKYWSENVLAVLTQRVTKLKVLLLDMHANTVISCHAGEAALDRTGISSRLSDGILNEEECEEVMRMIDAETKEGLTTAANAEVARYCVDQNRNRSGIDMIFRYILLSLRFQNRSGLDGTSFEICSMVYATGFEDFKALLFQDSDLEYSASSDQDTLNTAYSAFKILTQALKHVRQDAPARAPGQLQTTVEWRYSEAENSQSSTSLEEDPYDLRGCRRHTAVMQSMRDIISVMIPLILTSPVAVANLTHFRSMMALTCDTKSVVRPFKEKDYSAFVRMYTNRFETDSKSWDVLRLSTAVENGVFSRLTLISSPDASGKPRKIASKMRDMVQEMDGWVVDEGGVTVTCQLQVCYIVLVAFLIAGGGLCMMAVGQRIPGVDPSNLSTYLWVVAGFYLLVCKSRFVEDWPWSDFLHCRVRCRSVSELHAISGINEQLIIAKLLHDERGASVLKTRGPYNKVFLQRGSNDGFSIDCPLHLTTLLLSGLIMLKVVTPRGQALVCLDARRGTDLKVVEHQGRQEQEHLVCEDINRLQDRHGRTNSPDRIRLQLMRSKELKWKRVQGVYSNMQAELV</sequence>
<keyword evidence="2" id="KW-0472">Membrane</keyword>
<accession>A0A423W1Q9</accession>
<feature type="compositionally biased region" description="Low complexity" evidence="1">
    <location>
        <begin position="15"/>
        <end position="24"/>
    </location>
</feature>
<dbReference type="Proteomes" id="UP000284375">
    <property type="component" value="Unassembled WGS sequence"/>
</dbReference>
<dbReference type="OrthoDB" id="5419219at2759"/>
<dbReference type="AlphaFoldDB" id="A0A423W1Q9"/>
<evidence type="ECO:0000256" key="1">
    <source>
        <dbReference type="SAM" id="MobiDB-lite"/>
    </source>
</evidence>
<reference evidence="3 4" key="1">
    <citation type="submission" date="2015-09" db="EMBL/GenBank/DDBJ databases">
        <title>Host preference determinants of Valsa canker pathogens revealed by comparative genomics.</title>
        <authorList>
            <person name="Yin Z."/>
            <person name="Huang L."/>
        </authorList>
    </citation>
    <scope>NUCLEOTIDE SEQUENCE [LARGE SCALE GENOMIC DNA]</scope>
    <source>
        <strain evidence="3 4">YSFL</strain>
    </source>
</reference>
<evidence type="ECO:0000313" key="3">
    <source>
        <dbReference type="EMBL" id="ROV97289.1"/>
    </source>
</evidence>
<keyword evidence="2" id="KW-1133">Transmembrane helix</keyword>
<feature type="region of interest" description="Disordered" evidence="1">
    <location>
        <begin position="1"/>
        <end position="95"/>
    </location>
</feature>
<evidence type="ECO:0000313" key="4">
    <source>
        <dbReference type="Proteomes" id="UP000284375"/>
    </source>
</evidence>
<evidence type="ECO:0000256" key="2">
    <source>
        <dbReference type="SAM" id="Phobius"/>
    </source>
</evidence>
<comment type="caution">
    <text evidence="3">The sequence shown here is derived from an EMBL/GenBank/DDBJ whole genome shotgun (WGS) entry which is preliminary data.</text>
</comment>